<dbReference type="EMBL" id="CP125947">
    <property type="protein sequence ID" value="WHS64890.1"/>
    <property type="molecule type" value="Genomic_DNA"/>
</dbReference>
<evidence type="ECO:0000313" key="1">
    <source>
        <dbReference type="EMBL" id="WHS64890.1"/>
    </source>
</evidence>
<gene>
    <name evidence="1" type="ORF">QMY55_20760</name>
</gene>
<reference evidence="1 2" key="1">
    <citation type="submission" date="2023-05" db="EMBL/GenBank/DDBJ databases">
        <authorList>
            <person name="Yin Y."/>
            <person name="Lu Z."/>
        </authorList>
    </citation>
    <scope>NUCLEOTIDE SEQUENCE [LARGE SCALE GENOMIC DNA]</scope>
    <source>
        <strain evidence="1 2">ZM22</strain>
    </source>
</reference>
<dbReference type="Proteomes" id="UP001240697">
    <property type="component" value="Chromosome"/>
</dbReference>
<keyword evidence="2" id="KW-1185">Reference proteome</keyword>
<sequence length="1309" mass="135173">MTQTQKTDAYQFFIVAFGAVTGVEYMNQLNDAYGAGMTTKQIVNVYTTKPQFTSQYPTFLTNEQFAQKLIANVVGSSASAEAKAGAEADVIASLNAGWTRGDVIFQIFSNLAAKPHDDAQWGNTAKMFANKVAVAQYLTEVKLVSETDMAKLQAPLGNVTADSDVSSPAAIDKLVNGGNNAGNELTLGADHIVATQEGQTFTASLKQAGTLGNVSNTLESGDTIIAKGTGNVLKADLTLTTSGGIPFGPAISATTENIQKVVLRAQTGPTDFGVAAHGNNSHIDAENMKGVKEWWTDNSRATIQIEDVRTRPEDTTIGMRDTDPEVGFRVYFDPEQLKANGTVKNSALTLTLDKISAPGDLSNNVFNGVKFTLGGKSITLQSDAIGAATTHAELLAALEAAAKDNADLAGVSFKLNADNTITLTDAAGKAFGTGSWLTPTGDIPAAGDFKWNQKVGEPERGQELITTQVELDNVGRTSSGGVLDIGSLGNGGVEKFNVAVDRDSWLSAVRSEDHLGKNDGLNAGPQHQFLQEVHLTNKGADGDLKVGNIVANRLDGRLQNGLTNVRVVDGSAFKGDLNLGINLNANGANGSVARYLDKSTKPVEFNYTGGQGADLLNINVVSATVSNHKNFVMNINTGAGDDRVVLTNPGRLNTTSVDGGEGTNTLVMNGNVGMATGAQAGTDVFKSFKNFQNYEIEDGDHNFTTLNGVKSVVVADVTPGAGNVLRNLPTDLNSVVVTGKNQTAGAGNANKAQNFGTLDFQAAKSEKLTVKLDNTALVDNPADAANNGTLTVATLKVSDDASNLTTNKSAVRTLDVVSAGVDGATTKNVITSIDAVNVNAFNFSGDHALTATLNAASNISAAGAFTAAQVTDLKVDGSAMTADLSLTVNKNVANAVNANKTASYKGGQGAKDKLTFTDGVFTTGKTTVSGFETLAFSGGQFNAVNTTGVTLYESKANTATALNLIGLQGSEKVQIGSYVDNVGTNLRNEHVFKTNAGGAGSTLDLTIKQAAAGVGPANAQKLTVDGFKTVNLKLDVVADVGNNKAFNLNLSDVKAKVGADDAVTVQTLADVFTEIGNSAIVDKIAAKGAAINSATDKIVVTGGVGAASGPGTTADSLKLNLLSSSIKTLDVSGYKGTVTGTIDAALTNGGVAGSTLVTTGNTEVKVGAYGINFADTAHNAAVATVTTFTFTTDAVKLDGTAQTWQITNFQGKNAHAATTSTNTDAGGALGDVTVLDLSALGIKGQQDLNITQTYFDSGLGHDGTGVGGLWTAADSKVIITSNSNHNFKIELTGVFADQLSQADNFKFAV</sequence>
<dbReference type="RefSeq" id="WP_283486002.1">
    <property type="nucleotide sequence ID" value="NZ_CP125947.1"/>
</dbReference>
<proteinExistence type="predicted"/>
<protein>
    <submittedName>
        <fullName evidence="1">Uncharacterized protein</fullName>
    </submittedName>
</protein>
<evidence type="ECO:0000313" key="2">
    <source>
        <dbReference type="Proteomes" id="UP001240697"/>
    </source>
</evidence>
<name>A0ABY8SQ61_9BURK</name>
<accession>A0ABY8SQ61</accession>
<organism evidence="1 2">
    <name type="scientific">Comamonas resistens</name>
    <dbReference type="NCBI Taxonomy" id="3046670"/>
    <lineage>
        <taxon>Bacteria</taxon>
        <taxon>Pseudomonadati</taxon>
        <taxon>Pseudomonadota</taxon>
        <taxon>Betaproteobacteria</taxon>
        <taxon>Burkholderiales</taxon>
        <taxon>Comamonadaceae</taxon>
        <taxon>Comamonas</taxon>
    </lineage>
</organism>